<feature type="region of interest" description="Disordered" evidence="1">
    <location>
        <begin position="1"/>
        <end position="76"/>
    </location>
</feature>
<organism evidence="2 3">
    <name type="scientific">Penicillium bovifimosum</name>
    <dbReference type="NCBI Taxonomy" id="126998"/>
    <lineage>
        <taxon>Eukaryota</taxon>
        <taxon>Fungi</taxon>
        <taxon>Dikarya</taxon>
        <taxon>Ascomycota</taxon>
        <taxon>Pezizomycotina</taxon>
        <taxon>Eurotiomycetes</taxon>
        <taxon>Eurotiomycetidae</taxon>
        <taxon>Eurotiales</taxon>
        <taxon>Aspergillaceae</taxon>
        <taxon>Penicillium</taxon>
    </lineage>
</organism>
<reference evidence="2" key="2">
    <citation type="journal article" date="2023" name="IMA Fungus">
        <title>Comparative genomic study of the Penicillium genus elucidates a diverse pangenome and 15 lateral gene transfer events.</title>
        <authorList>
            <person name="Petersen C."/>
            <person name="Sorensen T."/>
            <person name="Nielsen M.R."/>
            <person name="Sondergaard T.E."/>
            <person name="Sorensen J.L."/>
            <person name="Fitzpatrick D.A."/>
            <person name="Frisvad J.C."/>
            <person name="Nielsen K.L."/>
        </authorList>
    </citation>
    <scope>NUCLEOTIDE SEQUENCE</scope>
    <source>
        <strain evidence="2">IBT 22155</strain>
    </source>
</reference>
<evidence type="ECO:0000256" key="1">
    <source>
        <dbReference type="SAM" id="MobiDB-lite"/>
    </source>
</evidence>
<reference evidence="2" key="1">
    <citation type="submission" date="2022-11" db="EMBL/GenBank/DDBJ databases">
        <authorList>
            <person name="Petersen C."/>
        </authorList>
    </citation>
    <scope>NUCLEOTIDE SEQUENCE</scope>
    <source>
        <strain evidence="2">IBT 22155</strain>
    </source>
</reference>
<feature type="compositionally biased region" description="Pro residues" evidence="1">
    <location>
        <begin position="41"/>
        <end position="52"/>
    </location>
</feature>
<name>A0A9W9H5N2_9EURO</name>
<evidence type="ECO:0000313" key="3">
    <source>
        <dbReference type="Proteomes" id="UP001149079"/>
    </source>
</evidence>
<feature type="compositionally biased region" description="Low complexity" evidence="1">
    <location>
        <begin position="53"/>
        <end position="73"/>
    </location>
</feature>
<dbReference type="OrthoDB" id="437457at2759"/>
<protein>
    <submittedName>
        <fullName evidence="2">Uncharacterized protein</fullName>
    </submittedName>
</protein>
<comment type="caution">
    <text evidence="2">The sequence shown here is derived from an EMBL/GenBank/DDBJ whole genome shotgun (WGS) entry which is preliminary data.</text>
</comment>
<sequence>MPPIDYSKWDNIDTDSDSEPETTSVPRPQPSRPAASLPSRPAAPQPSTPAAPQPSTSTAPQASTPAAPANQTPSKKDLIKAVMVRYKGDPGPVWSQITIPSDHPVFRNRVPPVPALLEFPIIIHRVGTFDTGAFGCLDNQPITYLNIEPHNGFAPPEWQRGVGSCIVANKNKKDFTREQFEAIFMYCDRILDYFGESIPPPPHFFTRKEFERWYEQYDHNCRLNDRNDWTPGPSLYDV</sequence>
<proteinExistence type="predicted"/>
<dbReference type="EMBL" id="JAPQKL010000003">
    <property type="protein sequence ID" value="KAJ5139008.1"/>
    <property type="molecule type" value="Genomic_DNA"/>
</dbReference>
<evidence type="ECO:0000313" key="2">
    <source>
        <dbReference type="EMBL" id="KAJ5139008.1"/>
    </source>
</evidence>
<dbReference type="AlphaFoldDB" id="A0A9W9H5N2"/>
<gene>
    <name evidence="2" type="ORF">N7515_003856</name>
</gene>
<dbReference type="Proteomes" id="UP001149079">
    <property type="component" value="Unassembled WGS sequence"/>
</dbReference>
<dbReference type="RefSeq" id="XP_056523657.1">
    <property type="nucleotide sequence ID" value="XM_056664600.1"/>
</dbReference>
<dbReference type="GeneID" id="81403770"/>
<keyword evidence="3" id="KW-1185">Reference proteome</keyword>
<accession>A0A9W9H5N2</accession>